<sequence length="406" mass="41145">MESHSHLPLPAARAAARLLAVASAIGGSVGSIAIGTGGLVGATLLPPEQRSLATLPVTAFVVGSTLAAVPSALAMRRVGRRAGFVGGAAIGAVAALAAAAAISAGLFWTFCLAMIGLGAASSFGQQYRFAAADAAPAAFKPKAISWVLAGGIVTGVVGPQVSIHARALMPDAPYAGPYAALAAIFVVTALILSRLVVPPPRPVTAGGEGGRPLGAILLERRFLTALLSATASYALMTLVMTASPLAMIEHGHDHADTQHAIQWHVIAMFAPSFFTGSLIARFGKSMVAAAGLLIIALAATVALTGTALLHFYVALVLLGLGWNFGFIASTAMVAELYRPQEAFRVQAANEFLLFGLVALASFGSGKLLASGGWDAVNLIVFPIVAVGLMAISADAVAARRAGRTLP</sequence>
<evidence type="ECO:0000259" key="5">
    <source>
        <dbReference type="PROSITE" id="PS50850"/>
    </source>
</evidence>
<feature type="transmembrane region" description="Helical" evidence="4">
    <location>
        <begin position="222"/>
        <end position="248"/>
    </location>
</feature>
<reference evidence="6 7" key="1">
    <citation type="submission" date="2019-03" db="EMBL/GenBank/DDBJ databases">
        <title>Genomic Encyclopedia of Type Strains, Phase IV (KMG-IV): sequencing the most valuable type-strain genomes for metagenomic binning, comparative biology and taxonomic classification.</title>
        <authorList>
            <person name="Goeker M."/>
        </authorList>
    </citation>
    <scope>NUCLEOTIDE SEQUENCE [LARGE SCALE GENOMIC DNA]</scope>
    <source>
        <strain evidence="6 7">DSM 102969</strain>
    </source>
</reference>
<dbReference type="EMBL" id="SNXY01000006">
    <property type="protein sequence ID" value="TDP86522.1"/>
    <property type="molecule type" value="Genomic_DNA"/>
</dbReference>
<name>A0A4R6RJD8_9HYPH</name>
<organism evidence="6 7">
    <name type="scientific">Oharaeibacter diazotrophicus</name>
    <dbReference type="NCBI Taxonomy" id="1920512"/>
    <lineage>
        <taxon>Bacteria</taxon>
        <taxon>Pseudomonadati</taxon>
        <taxon>Pseudomonadota</taxon>
        <taxon>Alphaproteobacteria</taxon>
        <taxon>Hyphomicrobiales</taxon>
        <taxon>Pleomorphomonadaceae</taxon>
        <taxon>Oharaeibacter</taxon>
    </lineage>
</organism>
<dbReference type="Pfam" id="PF07690">
    <property type="entry name" value="MFS_1"/>
    <property type="match status" value="1"/>
</dbReference>
<dbReference type="PANTHER" id="PTHR23534:SF1">
    <property type="entry name" value="MAJOR FACILITATOR SUPERFAMILY PROTEIN"/>
    <property type="match status" value="1"/>
</dbReference>
<feature type="transmembrane region" description="Helical" evidence="4">
    <location>
        <begin position="287"/>
        <end position="305"/>
    </location>
</feature>
<feature type="transmembrane region" description="Helical" evidence="4">
    <location>
        <begin position="260"/>
        <end position="280"/>
    </location>
</feature>
<dbReference type="InterPro" id="IPR011701">
    <property type="entry name" value="MFS"/>
</dbReference>
<gene>
    <name evidence="6" type="ORF">EDD54_0399</name>
</gene>
<feature type="transmembrane region" description="Helical" evidence="4">
    <location>
        <begin position="375"/>
        <end position="397"/>
    </location>
</feature>
<feature type="transmembrane region" description="Helical" evidence="4">
    <location>
        <begin position="82"/>
        <end position="100"/>
    </location>
</feature>
<evidence type="ECO:0000256" key="3">
    <source>
        <dbReference type="ARBA" id="ARBA00023136"/>
    </source>
</evidence>
<keyword evidence="3 4" id="KW-0472">Membrane</keyword>
<dbReference type="OrthoDB" id="8558006at2"/>
<feature type="transmembrane region" description="Helical" evidence="4">
    <location>
        <begin position="21"/>
        <end position="45"/>
    </location>
</feature>
<feature type="transmembrane region" description="Helical" evidence="4">
    <location>
        <begin position="175"/>
        <end position="197"/>
    </location>
</feature>
<dbReference type="InterPro" id="IPR020846">
    <property type="entry name" value="MFS_dom"/>
</dbReference>
<evidence type="ECO:0000256" key="4">
    <source>
        <dbReference type="SAM" id="Phobius"/>
    </source>
</evidence>
<comment type="caution">
    <text evidence="6">The sequence shown here is derived from an EMBL/GenBank/DDBJ whole genome shotgun (WGS) entry which is preliminary data.</text>
</comment>
<evidence type="ECO:0000256" key="1">
    <source>
        <dbReference type="ARBA" id="ARBA00022692"/>
    </source>
</evidence>
<dbReference type="InterPro" id="IPR036259">
    <property type="entry name" value="MFS_trans_sf"/>
</dbReference>
<feature type="transmembrane region" description="Helical" evidence="4">
    <location>
        <begin position="57"/>
        <end position="75"/>
    </location>
</feature>
<dbReference type="SUPFAM" id="SSF103473">
    <property type="entry name" value="MFS general substrate transporter"/>
    <property type="match status" value="1"/>
</dbReference>
<dbReference type="RefSeq" id="WP_126537067.1">
    <property type="nucleotide sequence ID" value="NZ_BSPM01000008.1"/>
</dbReference>
<feature type="transmembrane region" description="Helical" evidence="4">
    <location>
        <begin position="106"/>
        <end position="123"/>
    </location>
</feature>
<feature type="transmembrane region" description="Helical" evidence="4">
    <location>
        <begin position="349"/>
        <end position="369"/>
    </location>
</feature>
<dbReference type="PANTHER" id="PTHR23534">
    <property type="entry name" value="MFS PERMEASE"/>
    <property type="match status" value="1"/>
</dbReference>
<protein>
    <submittedName>
        <fullName evidence="6">Putative MFS family arabinose efflux permease</fullName>
    </submittedName>
</protein>
<keyword evidence="2 4" id="KW-1133">Transmembrane helix</keyword>
<evidence type="ECO:0000313" key="6">
    <source>
        <dbReference type="EMBL" id="TDP86522.1"/>
    </source>
</evidence>
<dbReference type="Proteomes" id="UP000294547">
    <property type="component" value="Unassembled WGS sequence"/>
</dbReference>
<feature type="transmembrane region" description="Helical" evidence="4">
    <location>
        <begin position="143"/>
        <end position="163"/>
    </location>
</feature>
<feature type="domain" description="Major facilitator superfamily (MFS) profile" evidence="5">
    <location>
        <begin position="221"/>
        <end position="406"/>
    </location>
</feature>
<proteinExistence type="predicted"/>
<dbReference type="PROSITE" id="PS50850">
    <property type="entry name" value="MFS"/>
    <property type="match status" value="1"/>
</dbReference>
<dbReference type="AlphaFoldDB" id="A0A4R6RJD8"/>
<feature type="transmembrane region" description="Helical" evidence="4">
    <location>
        <begin position="311"/>
        <end position="337"/>
    </location>
</feature>
<evidence type="ECO:0000256" key="2">
    <source>
        <dbReference type="ARBA" id="ARBA00022989"/>
    </source>
</evidence>
<dbReference type="GO" id="GO:0022857">
    <property type="term" value="F:transmembrane transporter activity"/>
    <property type="evidence" value="ECO:0007669"/>
    <property type="project" value="InterPro"/>
</dbReference>
<dbReference type="Gene3D" id="1.20.1250.20">
    <property type="entry name" value="MFS general substrate transporter like domains"/>
    <property type="match status" value="1"/>
</dbReference>
<keyword evidence="7" id="KW-1185">Reference proteome</keyword>
<keyword evidence="1 4" id="KW-0812">Transmembrane</keyword>
<accession>A0A4R6RJD8</accession>
<evidence type="ECO:0000313" key="7">
    <source>
        <dbReference type="Proteomes" id="UP000294547"/>
    </source>
</evidence>